<reference evidence="1" key="1">
    <citation type="submission" date="2022-04" db="EMBL/GenBank/DDBJ databases">
        <title>Jade perch genome.</title>
        <authorList>
            <person name="Chao B."/>
        </authorList>
    </citation>
    <scope>NUCLEOTIDE SEQUENCE</scope>
    <source>
        <strain evidence="1">CB-2022</strain>
    </source>
</reference>
<dbReference type="Proteomes" id="UP000831701">
    <property type="component" value="Chromosome 23"/>
</dbReference>
<gene>
    <name evidence="1" type="ORF">L3Q82_005454</name>
</gene>
<accession>A0ACB8VA22</accession>
<comment type="caution">
    <text evidence="1">The sequence shown here is derived from an EMBL/GenBank/DDBJ whole genome shotgun (WGS) entry which is preliminary data.</text>
</comment>
<protein>
    <submittedName>
        <fullName evidence="1">Uncharacterized protein</fullName>
    </submittedName>
</protein>
<organism evidence="1 2">
    <name type="scientific">Scortum barcoo</name>
    <name type="common">barcoo grunter</name>
    <dbReference type="NCBI Taxonomy" id="214431"/>
    <lineage>
        <taxon>Eukaryota</taxon>
        <taxon>Metazoa</taxon>
        <taxon>Chordata</taxon>
        <taxon>Craniata</taxon>
        <taxon>Vertebrata</taxon>
        <taxon>Euteleostomi</taxon>
        <taxon>Actinopterygii</taxon>
        <taxon>Neopterygii</taxon>
        <taxon>Teleostei</taxon>
        <taxon>Neoteleostei</taxon>
        <taxon>Acanthomorphata</taxon>
        <taxon>Eupercaria</taxon>
        <taxon>Centrarchiformes</taxon>
        <taxon>Terapontoidei</taxon>
        <taxon>Terapontidae</taxon>
        <taxon>Scortum</taxon>
    </lineage>
</organism>
<evidence type="ECO:0000313" key="1">
    <source>
        <dbReference type="EMBL" id="KAI3352502.1"/>
    </source>
</evidence>
<evidence type="ECO:0000313" key="2">
    <source>
        <dbReference type="Proteomes" id="UP000831701"/>
    </source>
</evidence>
<proteinExistence type="predicted"/>
<name>A0ACB8VA22_9TELE</name>
<dbReference type="EMBL" id="CM041553">
    <property type="protein sequence ID" value="KAI3352502.1"/>
    <property type="molecule type" value="Genomic_DNA"/>
</dbReference>
<sequence>MSLSLYTSTASCSDMSACCEESEWVSSLSDMRPTMVVSSANFHDGVCGVDGRTVTGEESEEGWAEHAALWCACAQDQCRGCVVPDSHHQWHSNEGSPRIKPLLSGLFDHMLGRLEVAAPWRTCVPTKWMAHRRRSDTEAARERKRLPGGKEEEGGVEVDVERMRMKAAGGDSIPPPVPGL</sequence>
<keyword evidence="2" id="KW-1185">Reference proteome</keyword>